<feature type="transmembrane region" description="Helical" evidence="1">
    <location>
        <begin position="46"/>
        <end position="66"/>
    </location>
</feature>
<reference evidence="2 3" key="1">
    <citation type="journal article" date="2015" name="MBio">
        <title>Genome-Resolved Metagenomic Analysis Reveals Roles for Candidate Phyla and Other Microbial Community Members in Biogeochemical Transformations in Oil Reservoirs.</title>
        <authorList>
            <person name="Hu P."/>
            <person name="Tom L."/>
            <person name="Singh A."/>
            <person name="Thomas B.C."/>
            <person name="Baker B.J."/>
            <person name="Piceno Y.M."/>
            <person name="Andersen G.L."/>
            <person name="Banfield J.F."/>
        </authorList>
    </citation>
    <scope>NUCLEOTIDE SEQUENCE [LARGE SCALE GENOMIC DNA]</scope>
    <source>
        <strain evidence="2">46_16</strain>
    </source>
</reference>
<keyword evidence="1" id="KW-0812">Transmembrane</keyword>
<comment type="caution">
    <text evidence="2">The sequence shown here is derived from an EMBL/GenBank/DDBJ whole genome shotgun (WGS) entry which is preliminary data.</text>
</comment>
<evidence type="ECO:0000256" key="1">
    <source>
        <dbReference type="SAM" id="Phobius"/>
    </source>
</evidence>
<gene>
    <name evidence="2" type="ORF">XD73_0561</name>
</gene>
<protein>
    <submittedName>
        <fullName evidence="2">Putative membrane protein</fullName>
    </submittedName>
</protein>
<feature type="transmembrane region" description="Helical" evidence="1">
    <location>
        <begin position="218"/>
        <end position="247"/>
    </location>
</feature>
<organism evidence="2 3">
    <name type="scientific">Anaerolinea thermophila</name>
    <dbReference type="NCBI Taxonomy" id="167964"/>
    <lineage>
        <taxon>Bacteria</taxon>
        <taxon>Bacillati</taxon>
        <taxon>Chloroflexota</taxon>
        <taxon>Anaerolineae</taxon>
        <taxon>Anaerolineales</taxon>
        <taxon>Anaerolineaceae</taxon>
        <taxon>Anaerolinea</taxon>
    </lineage>
</organism>
<keyword evidence="1" id="KW-1133">Transmembrane helix</keyword>
<feature type="transmembrane region" description="Helical" evidence="1">
    <location>
        <begin position="111"/>
        <end position="128"/>
    </location>
</feature>
<accession>A0A117LGX7</accession>
<feature type="transmembrane region" description="Helical" evidence="1">
    <location>
        <begin position="186"/>
        <end position="206"/>
    </location>
</feature>
<dbReference type="EMBL" id="LGFU01000020">
    <property type="protein sequence ID" value="KUK46557.1"/>
    <property type="molecule type" value="Genomic_DNA"/>
</dbReference>
<feature type="transmembrane region" description="Helical" evidence="1">
    <location>
        <begin position="289"/>
        <end position="311"/>
    </location>
</feature>
<proteinExistence type="predicted"/>
<evidence type="ECO:0000313" key="3">
    <source>
        <dbReference type="Proteomes" id="UP000064249"/>
    </source>
</evidence>
<feature type="transmembrane region" description="Helical" evidence="1">
    <location>
        <begin position="78"/>
        <end position="99"/>
    </location>
</feature>
<name>A0A117LGX7_9CHLR</name>
<feature type="transmembrane region" description="Helical" evidence="1">
    <location>
        <begin position="259"/>
        <end position="277"/>
    </location>
</feature>
<evidence type="ECO:0000313" key="2">
    <source>
        <dbReference type="EMBL" id="KUK46557.1"/>
    </source>
</evidence>
<sequence>MDSVNGLVAFFKATSDVLTAGLAVMTFSLFLYSLTFKIRDRLTNIFSAILFFLILVYGADAFGSVITDKNTLLQISKVHWTGLIFLPTLCFQFSDALLTLTGKPSKGKRKFIGYVMTVCSFVLVYLLFSDRLLGELIVDKAPALFFYRTAAMNGYIVFFFFTIALSVYNFFRAIRRTNSPTSKRRMIYLVVGALGLLLGLFPYLTFESSLQVFSSLTFWFLSTVLYLANWLLISIMTYAISFFGFSVPDREIKKRLFHWIFRGPLTASITLGLTTLIRRAGVLLGKDFAIYEILTMVASIVLLEHICTLFFPKMEKMLFRGKDLEELERVRRLEERLFTKNDFRQFSEIILANICDRIRVTDAVLFLKMNGSYDQVISIGNTNLIEEKVKETKKEIPRDFEGKLIVRWNGLRLIPIISFPTEENKPSHLGFIAISGEKRLDLDYEQIAALNLLLNRLRTAIMDYQQQQQMLIALDVMAPEMDEIQNLLAIGRFSDMNVTIDLQDSELINKWTKDALSHLWGGPKLTGNSLLQLAIVQKRSEESGDTLTKALRLVLQNIIESLKPEGERQYTNEWLLYNILDLKYNENMKMRDIAKRLSLSEADLYRKQRIAIEMVAKKIIEMETSYLLNPR</sequence>
<feature type="transmembrane region" description="Helical" evidence="1">
    <location>
        <begin position="154"/>
        <end position="174"/>
    </location>
</feature>
<feature type="transmembrane region" description="Helical" evidence="1">
    <location>
        <begin position="17"/>
        <end position="34"/>
    </location>
</feature>
<dbReference type="Proteomes" id="UP000064249">
    <property type="component" value="Unassembled WGS sequence"/>
</dbReference>
<dbReference type="AlphaFoldDB" id="A0A117LGX7"/>
<keyword evidence="1" id="KW-0472">Membrane</keyword>